<feature type="transmembrane region" description="Helical" evidence="1">
    <location>
        <begin position="46"/>
        <end position="66"/>
    </location>
</feature>
<keyword evidence="1" id="KW-0812">Transmembrane</keyword>
<comment type="caution">
    <text evidence="2">The sequence shown here is derived from an EMBL/GenBank/DDBJ whole genome shotgun (WGS) entry which is preliminary data.</text>
</comment>
<proteinExistence type="predicted"/>
<keyword evidence="1" id="KW-0472">Membrane</keyword>
<dbReference type="EMBL" id="JAUHHV010000001">
    <property type="protein sequence ID" value="KAK1440328.1"/>
    <property type="molecule type" value="Genomic_DNA"/>
</dbReference>
<accession>A0AAD8PB34</accession>
<keyword evidence="3" id="KW-1185">Reference proteome</keyword>
<reference evidence="2" key="1">
    <citation type="journal article" date="2023" name="bioRxiv">
        <title>Improved chromosome-level genome assembly for marigold (Tagetes erecta).</title>
        <authorList>
            <person name="Jiang F."/>
            <person name="Yuan L."/>
            <person name="Wang S."/>
            <person name="Wang H."/>
            <person name="Xu D."/>
            <person name="Wang A."/>
            <person name="Fan W."/>
        </authorList>
    </citation>
    <scope>NUCLEOTIDE SEQUENCE</scope>
    <source>
        <strain evidence="2">WSJ</strain>
        <tissue evidence="2">Leaf</tissue>
    </source>
</reference>
<dbReference type="Proteomes" id="UP001229421">
    <property type="component" value="Unassembled WGS sequence"/>
</dbReference>
<feature type="transmembrane region" description="Helical" evidence="1">
    <location>
        <begin position="12"/>
        <end position="34"/>
    </location>
</feature>
<evidence type="ECO:0000313" key="3">
    <source>
        <dbReference type="Proteomes" id="UP001229421"/>
    </source>
</evidence>
<name>A0AAD8PB34_TARER</name>
<evidence type="ECO:0000256" key="1">
    <source>
        <dbReference type="SAM" id="Phobius"/>
    </source>
</evidence>
<evidence type="ECO:0000313" key="2">
    <source>
        <dbReference type="EMBL" id="KAK1440328.1"/>
    </source>
</evidence>
<gene>
    <name evidence="2" type="ORF">QVD17_06153</name>
</gene>
<dbReference type="AlphaFoldDB" id="A0AAD8PB34"/>
<sequence>MKNILTVNLDTFLASSYTIATLTGLSVSSSLKVAVRDLRWTGGNMVFALSQAAFAEVVAIRMYVVVTRDVVKCMLSTEGFCFCT</sequence>
<organism evidence="2 3">
    <name type="scientific">Tagetes erecta</name>
    <name type="common">African marigold</name>
    <dbReference type="NCBI Taxonomy" id="13708"/>
    <lineage>
        <taxon>Eukaryota</taxon>
        <taxon>Viridiplantae</taxon>
        <taxon>Streptophyta</taxon>
        <taxon>Embryophyta</taxon>
        <taxon>Tracheophyta</taxon>
        <taxon>Spermatophyta</taxon>
        <taxon>Magnoliopsida</taxon>
        <taxon>eudicotyledons</taxon>
        <taxon>Gunneridae</taxon>
        <taxon>Pentapetalae</taxon>
        <taxon>asterids</taxon>
        <taxon>campanulids</taxon>
        <taxon>Asterales</taxon>
        <taxon>Asteraceae</taxon>
        <taxon>Asteroideae</taxon>
        <taxon>Heliantheae alliance</taxon>
        <taxon>Tageteae</taxon>
        <taxon>Tagetes</taxon>
    </lineage>
</organism>
<protein>
    <submittedName>
        <fullName evidence="2">Uncharacterized protein</fullName>
    </submittedName>
</protein>
<keyword evidence="1" id="KW-1133">Transmembrane helix</keyword>